<evidence type="ECO:0000256" key="2">
    <source>
        <dbReference type="ARBA" id="ARBA00022679"/>
    </source>
</evidence>
<name>A0ABZ3C8E1_9ACTN</name>
<dbReference type="PANTHER" id="PTHR34106:SF5">
    <property type="entry name" value="GLYCOSIDASE"/>
    <property type="match status" value="1"/>
</dbReference>
<sequence>MSHTDFPYTMTRRGVVMTPDRSDPHELEGVLNPAAARAPDGRLVLFPRVVAAGNRSRIAVADVVVTDGVPTGVERRGIVLSPDRGWERGSDHGGVEDPRITWIEALGLYVMTYVAYGPLGPRAALATSSDLATWTRLGPVQFRYEDHLDTDLNLFPNKDLVWFPEPIPGPEGELCFGFIHRPMWRIRGQEVSLPAGVTDDRAAIWLSYVRVSDALADPAALLRPFGHREIARSETAWEALKIGGGPPPVRVPEGWLLIYHGVSGTIIEDDFAPQKDVHYAAGAMILDAADPSRVVARTAHPLLTPETERERVGIVGNVVFPTAIVEVDGRLFTFYGMADEAIGVASLDRATP</sequence>
<dbReference type="GO" id="GO:0003677">
    <property type="term" value="F:DNA binding"/>
    <property type="evidence" value="ECO:0007669"/>
    <property type="project" value="UniProtKB-KW"/>
</dbReference>
<keyword evidence="4" id="KW-0378">Hydrolase</keyword>
<dbReference type="EMBL" id="CP115965">
    <property type="protein sequence ID" value="WZW98042.1"/>
    <property type="molecule type" value="Genomic_DNA"/>
</dbReference>
<reference evidence="4 5" key="1">
    <citation type="journal article" date="2023" name="Environ Microbiome">
        <title>A coral-associated actinobacterium mitigates coral bleaching under heat stress.</title>
        <authorList>
            <person name="Li J."/>
            <person name="Zou Y."/>
            <person name="Li Q."/>
            <person name="Zhang J."/>
            <person name="Bourne D.G."/>
            <person name="Lyu Y."/>
            <person name="Liu C."/>
            <person name="Zhang S."/>
        </authorList>
    </citation>
    <scope>NUCLEOTIDE SEQUENCE [LARGE SCALE GENOMIC DNA]</scope>
    <source>
        <strain evidence="4 5">SCSIO 13291</strain>
    </source>
</reference>
<evidence type="ECO:0000256" key="3">
    <source>
        <dbReference type="ARBA" id="ARBA00024356"/>
    </source>
</evidence>
<dbReference type="Gene3D" id="2.115.10.20">
    <property type="entry name" value="Glycosyl hydrolase domain, family 43"/>
    <property type="match status" value="1"/>
</dbReference>
<accession>A0ABZ3C8E1</accession>
<dbReference type="SUPFAM" id="SSF75005">
    <property type="entry name" value="Arabinanase/levansucrase/invertase"/>
    <property type="match status" value="1"/>
</dbReference>
<evidence type="ECO:0000313" key="4">
    <source>
        <dbReference type="EMBL" id="WZW98042.1"/>
    </source>
</evidence>
<comment type="similarity">
    <text evidence="3">Belongs to the glycosyl hydrolase 130 family.</text>
</comment>
<dbReference type="InterPro" id="IPR023296">
    <property type="entry name" value="Glyco_hydro_beta-prop_sf"/>
</dbReference>
<keyword evidence="2" id="KW-0808">Transferase</keyword>
<evidence type="ECO:0000313" key="5">
    <source>
        <dbReference type="Proteomes" id="UP001434337"/>
    </source>
</evidence>
<dbReference type="RefSeq" id="WP_232549851.1">
    <property type="nucleotide sequence ID" value="NZ_CP115965.1"/>
</dbReference>
<proteinExistence type="inferred from homology"/>
<organism evidence="4 5">
    <name type="scientific">Propioniciclava soli</name>
    <dbReference type="NCBI Taxonomy" id="2775081"/>
    <lineage>
        <taxon>Bacteria</taxon>
        <taxon>Bacillati</taxon>
        <taxon>Actinomycetota</taxon>
        <taxon>Actinomycetes</taxon>
        <taxon>Propionibacteriales</taxon>
        <taxon>Propionibacteriaceae</taxon>
        <taxon>Propioniciclava</taxon>
    </lineage>
</organism>
<dbReference type="GO" id="GO:0016798">
    <property type="term" value="F:hydrolase activity, acting on glycosyl bonds"/>
    <property type="evidence" value="ECO:0007669"/>
    <property type="project" value="UniProtKB-KW"/>
</dbReference>
<dbReference type="PANTHER" id="PTHR34106">
    <property type="entry name" value="GLYCOSIDASE"/>
    <property type="match status" value="1"/>
</dbReference>
<protein>
    <submittedName>
        <fullName evidence="4">Glycosidase</fullName>
    </submittedName>
</protein>
<dbReference type="Pfam" id="PF04041">
    <property type="entry name" value="Glyco_hydro_130"/>
    <property type="match status" value="2"/>
</dbReference>
<gene>
    <name evidence="4" type="ORF">PCC79_14255</name>
</gene>
<keyword evidence="5" id="KW-1185">Reference proteome</keyword>
<dbReference type="InterPro" id="IPR007184">
    <property type="entry name" value="Mannoside_phosphorylase"/>
</dbReference>
<evidence type="ECO:0000256" key="1">
    <source>
        <dbReference type="ARBA" id="ARBA00022676"/>
    </source>
</evidence>
<keyword evidence="4" id="KW-0238">DNA-binding</keyword>
<keyword evidence="4" id="KW-0326">Glycosidase</keyword>
<keyword evidence="1" id="KW-0328">Glycosyltransferase</keyword>
<dbReference type="Proteomes" id="UP001434337">
    <property type="component" value="Chromosome"/>
</dbReference>